<dbReference type="RefSeq" id="WP_077244078.1">
    <property type="nucleotide sequence ID" value="NZ_MUZR01000017.1"/>
</dbReference>
<dbReference type="GO" id="GO:0004252">
    <property type="term" value="F:serine-type endopeptidase activity"/>
    <property type="evidence" value="ECO:0007669"/>
    <property type="project" value="UniProtKB-UniRule"/>
</dbReference>
<dbReference type="Pfam" id="PF13654">
    <property type="entry name" value="AAA_32"/>
    <property type="match status" value="1"/>
</dbReference>
<dbReference type="STRING" id="252474.B1A74_06005"/>
<feature type="active site" evidence="2">
    <location>
        <position position="701"/>
    </location>
</feature>
<feature type="domain" description="Lon proteolytic" evidence="5">
    <location>
        <begin position="568"/>
        <end position="763"/>
    </location>
</feature>
<comment type="caution">
    <text evidence="6">The sequence shown here is derived from an EMBL/GenBank/DDBJ whole genome shotgun (WGS) entry which is preliminary data.</text>
</comment>
<dbReference type="Gene3D" id="3.40.50.300">
    <property type="entry name" value="P-loop containing nucleotide triphosphate hydrolases"/>
    <property type="match status" value="2"/>
</dbReference>
<protein>
    <recommendedName>
        <fullName evidence="2">endopeptidase La</fullName>
        <ecNumber evidence="2">3.4.21.53</ecNumber>
    </recommendedName>
</protein>
<dbReference type="GO" id="GO:0006508">
    <property type="term" value="P:proteolysis"/>
    <property type="evidence" value="ECO:0007669"/>
    <property type="project" value="UniProtKB-KW"/>
</dbReference>
<evidence type="ECO:0000256" key="1">
    <source>
        <dbReference type="ARBA" id="ARBA00022670"/>
    </source>
</evidence>
<dbReference type="InterPro" id="IPR027417">
    <property type="entry name" value="P-loop_NTPase"/>
</dbReference>
<dbReference type="GO" id="GO:0030163">
    <property type="term" value="P:protein catabolic process"/>
    <property type="evidence" value="ECO:0007669"/>
    <property type="project" value="InterPro"/>
</dbReference>
<reference evidence="6 7" key="1">
    <citation type="submission" date="2017-02" db="EMBL/GenBank/DDBJ databases">
        <title>Genomic diversity within the haloalkaliphilic genus Thioalkalivibrio.</title>
        <authorList>
            <person name="Ahn A.-C."/>
            <person name="Meier-Kolthoff J."/>
            <person name="Overmars L."/>
            <person name="Richter M."/>
            <person name="Woyke T."/>
            <person name="Sorokin D.Y."/>
            <person name="Muyzer G."/>
        </authorList>
    </citation>
    <scope>NUCLEOTIDE SEQUENCE [LARGE SCALE GENOMIC DNA]</scope>
    <source>
        <strain evidence="6 7">HL17</strain>
    </source>
</reference>
<dbReference type="InterPro" id="IPR046844">
    <property type="entry name" value="Lon-like_helical"/>
</dbReference>
<evidence type="ECO:0000256" key="2">
    <source>
        <dbReference type="PROSITE-ProRule" id="PRU01122"/>
    </source>
</evidence>
<keyword evidence="2" id="KW-0378">Hydrolase</keyword>
<evidence type="ECO:0000259" key="5">
    <source>
        <dbReference type="PROSITE" id="PS51786"/>
    </source>
</evidence>
<proteinExistence type="inferred from homology"/>
<dbReference type="Pfam" id="PF05362">
    <property type="entry name" value="Lon_C"/>
    <property type="match status" value="1"/>
</dbReference>
<name>A0A1V2ZZ09_9GAMM</name>
<dbReference type="Gene3D" id="3.30.230.10">
    <property type="match status" value="1"/>
</dbReference>
<organism evidence="6 7">
    <name type="scientific">Thioalkalivibrio halophilus</name>
    <dbReference type="NCBI Taxonomy" id="252474"/>
    <lineage>
        <taxon>Bacteria</taxon>
        <taxon>Pseudomonadati</taxon>
        <taxon>Pseudomonadota</taxon>
        <taxon>Gammaproteobacteria</taxon>
        <taxon>Chromatiales</taxon>
        <taxon>Ectothiorhodospiraceae</taxon>
        <taxon>Thioalkalivibrio</taxon>
    </lineage>
</organism>
<keyword evidence="2" id="KW-0720">Serine protease</keyword>
<dbReference type="PRINTS" id="PR00830">
    <property type="entry name" value="ENDOLAPTASE"/>
</dbReference>
<evidence type="ECO:0000313" key="7">
    <source>
        <dbReference type="Proteomes" id="UP000189177"/>
    </source>
</evidence>
<dbReference type="PROSITE" id="PS51786">
    <property type="entry name" value="LON_PROTEOLYTIC"/>
    <property type="match status" value="1"/>
</dbReference>
<feature type="region of interest" description="Disordered" evidence="4">
    <location>
        <begin position="797"/>
        <end position="817"/>
    </location>
</feature>
<dbReference type="Proteomes" id="UP000189177">
    <property type="component" value="Unassembled WGS sequence"/>
</dbReference>
<feature type="active site" evidence="2">
    <location>
        <position position="658"/>
    </location>
</feature>
<keyword evidence="3" id="KW-0175">Coiled coil</keyword>
<dbReference type="SUPFAM" id="SSF54211">
    <property type="entry name" value="Ribosomal protein S5 domain 2-like"/>
    <property type="match status" value="1"/>
</dbReference>
<dbReference type="PANTHER" id="PTHR10046">
    <property type="entry name" value="ATP DEPENDENT LON PROTEASE FAMILY MEMBER"/>
    <property type="match status" value="1"/>
</dbReference>
<dbReference type="InterPro" id="IPR027065">
    <property type="entry name" value="Lon_Prtase"/>
</dbReference>
<dbReference type="Gene3D" id="1.10.8.60">
    <property type="match status" value="1"/>
</dbReference>
<dbReference type="InterPro" id="IPR014721">
    <property type="entry name" value="Ribsml_uS5_D2-typ_fold_subgr"/>
</dbReference>
<dbReference type="OrthoDB" id="9758568at2"/>
<keyword evidence="1 2" id="KW-0645">Protease</keyword>
<gene>
    <name evidence="6" type="ORF">B1A74_06005</name>
</gene>
<sequence length="817" mass="91509">MTRPTPLDAERTYHRCPPEQLEFDTTEELEELELPCGQDRLLRALEFGAGMRSAGFNLFVLGPEGSDRHDLVRRFLARRAASEAVPPDWCHVFNFDRPERPHAIRLPAGEGRQLRDDLENLVEEMRTSIPAAFESDEYQGRLRELQEEMSERQNEGVREVQEEANKHDIELVSTPSGFTFAPVRDGEVLDPEEYEKLPEEERERIEQKAEELQKQLQQAIQQVPRLRKELREKVHSLNEEMVQLTLGDPIHDLKEKWAHLPRVAEQLDAIHGHVVEHAEIFRGGHDEHGGQDEQSGQDHAPPEAMLARFRANLLVDHAETEGAPVIYEDLPNHQHLTGQIEHHVHNGALYTDFSLIRAGALHHASGGYLILDARRVLMQPMAWDSLKRVLFSGEIRIESLERLYGLVSTVSLEPEPVPVSPKVVLVGDRLLYYLLSHYDPDFAELFKVEADFEDDLERDEAGYALYARMLASMARRDELRPLDRGAVARTIEHASRLAGDQTKLTAHDRTLRDLLMEADHWARQAEAETIGAAHIERAIEERIERSARVQRRSLEQIRRGTVMIATEGTQTAQVNGLSVMQLGSHLFGRPMRITATARPGKGQVIDIEREARLAGPIHSKSVMILSRFLASRYTGDAELSLSASLAFEQSYGGIEGDSASVAEICALLSAIARIPLKQALAVTGSVNQHGEVQAVGGVNEKIEGFFDVCREAGEMNGHGVLIPASNVEHLMLRRDVREAVAAGHFRVYPLRTVDDAIGLLTEMSPGEADADGEFPAESFNRAVADRLATFARLARHRRHDDAGAEDAGPVPRAEDDD</sequence>
<evidence type="ECO:0000313" key="6">
    <source>
        <dbReference type="EMBL" id="OOC10348.1"/>
    </source>
</evidence>
<dbReference type="EMBL" id="MUZR01000017">
    <property type="protein sequence ID" value="OOC10348.1"/>
    <property type="molecule type" value="Genomic_DNA"/>
</dbReference>
<dbReference type="Pfam" id="PF20437">
    <property type="entry name" value="LonC_helical"/>
    <property type="match status" value="1"/>
</dbReference>
<dbReference type="InterPro" id="IPR046843">
    <property type="entry name" value="LonB_AAA-LID"/>
</dbReference>
<comment type="catalytic activity">
    <reaction evidence="2">
        <text>Hydrolysis of proteins in presence of ATP.</text>
        <dbReference type="EC" id="3.4.21.53"/>
    </reaction>
</comment>
<dbReference type="InterPro" id="IPR041699">
    <property type="entry name" value="AAA_32"/>
</dbReference>
<keyword evidence="7" id="KW-1185">Reference proteome</keyword>
<dbReference type="GO" id="GO:0005524">
    <property type="term" value="F:ATP binding"/>
    <property type="evidence" value="ECO:0007669"/>
    <property type="project" value="InterPro"/>
</dbReference>
<evidence type="ECO:0000256" key="3">
    <source>
        <dbReference type="SAM" id="Coils"/>
    </source>
</evidence>
<comment type="similarity">
    <text evidence="2">Belongs to the peptidase S16 family.</text>
</comment>
<dbReference type="GO" id="GO:0004176">
    <property type="term" value="F:ATP-dependent peptidase activity"/>
    <property type="evidence" value="ECO:0007669"/>
    <property type="project" value="UniProtKB-UniRule"/>
</dbReference>
<dbReference type="InterPro" id="IPR020568">
    <property type="entry name" value="Ribosomal_Su5_D2-typ_SF"/>
</dbReference>
<dbReference type="Pfam" id="PF20436">
    <property type="entry name" value="LonB_AAA-LID"/>
    <property type="match status" value="1"/>
</dbReference>
<dbReference type="EC" id="3.4.21.53" evidence="2"/>
<dbReference type="AlphaFoldDB" id="A0A1V2ZZ09"/>
<dbReference type="InterPro" id="IPR008269">
    <property type="entry name" value="Lon_proteolytic"/>
</dbReference>
<feature type="coiled-coil region" evidence="3">
    <location>
        <begin position="195"/>
        <end position="247"/>
    </location>
</feature>
<accession>A0A1V2ZZ09</accession>
<evidence type="ECO:0000256" key="4">
    <source>
        <dbReference type="SAM" id="MobiDB-lite"/>
    </source>
</evidence>